<dbReference type="OrthoDB" id="9769860at2"/>
<dbReference type="InterPro" id="IPR011009">
    <property type="entry name" value="Kinase-like_dom_sf"/>
</dbReference>
<evidence type="ECO:0000313" key="3">
    <source>
        <dbReference type="Proteomes" id="UP000317238"/>
    </source>
</evidence>
<gene>
    <name evidence="2" type="ORF">Pan14r_44520</name>
</gene>
<dbReference type="AlphaFoldDB" id="A0A5C5YCQ8"/>
<keyword evidence="3" id="KW-1185">Reference proteome</keyword>
<name>A0A5C5YCQ8_9PLAN</name>
<dbReference type="Gene3D" id="3.90.1200.10">
    <property type="match status" value="1"/>
</dbReference>
<dbReference type="InterPro" id="IPR015897">
    <property type="entry name" value="CHK_kinase-like"/>
</dbReference>
<keyword evidence="2" id="KW-0808">Transferase</keyword>
<dbReference type="RefSeq" id="WP_146440184.1">
    <property type="nucleotide sequence ID" value="NZ_SJPL01000001.1"/>
</dbReference>
<feature type="domain" description="CHK kinase-like" evidence="1">
    <location>
        <begin position="118"/>
        <end position="281"/>
    </location>
</feature>
<dbReference type="EMBL" id="SJPL01000001">
    <property type="protein sequence ID" value="TWT72135.1"/>
    <property type="molecule type" value="Genomic_DNA"/>
</dbReference>
<reference evidence="2 3" key="1">
    <citation type="submission" date="2019-02" db="EMBL/GenBank/DDBJ databases">
        <title>Deep-cultivation of Planctomycetes and their phenomic and genomic characterization uncovers novel biology.</title>
        <authorList>
            <person name="Wiegand S."/>
            <person name="Jogler M."/>
            <person name="Boedeker C."/>
            <person name="Pinto D."/>
            <person name="Vollmers J."/>
            <person name="Rivas-Marin E."/>
            <person name="Kohn T."/>
            <person name="Peeters S.H."/>
            <person name="Heuer A."/>
            <person name="Rast P."/>
            <person name="Oberbeckmann S."/>
            <person name="Bunk B."/>
            <person name="Jeske O."/>
            <person name="Meyerdierks A."/>
            <person name="Storesund J.E."/>
            <person name="Kallscheuer N."/>
            <person name="Luecker S."/>
            <person name="Lage O.M."/>
            <person name="Pohl T."/>
            <person name="Merkel B.J."/>
            <person name="Hornburger P."/>
            <person name="Mueller R.-W."/>
            <person name="Bruemmer F."/>
            <person name="Labrenz M."/>
            <person name="Spormann A.M."/>
            <person name="Op Den Camp H."/>
            <person name="Overmann J."/>
            <person name="Amann R."/>
            <person name="Jetten M.S.M."/>
            <person name="Mascher T."/>
            <person name="Medema M.H."/>
            <person name="Devos D.P."/>
            <person name="Kaster A.-K."/>
            <person name="Ovreas L."/>
            <person name="Rohde M."/>
            <person name="Galperin M.Y."/>
            <person name="Jogler C."/>
        </authorList>
    </citation>
    <scope>NUCLEOTIDE SEQUENCE [LARGE SCALE GENOMIC DNA]</scope>
    <source>
        <strain evidence="2 3">Pan14r</strain>
    </source>
</reference>
<dbReference type="InterPro" id="IPR004119">
    <property type="entry name" value="EcKL"/>
</dbReference>
<evidence type="ECO:0000313" key="2">
    <source>
        <dbReference type="EMBL" id="TWT72135.1"/>
    </source>
</evidence>
<dbReference type="GO" id="GO:0016740">
    <property type="term" value="F:transferase activity"/>
    <property type="evidence" value="ECO:0007669"/>
    <property type="project" value="UniProtKB-KW"/>
</dbReference>
<dbReference type="SUPFAM" id="SSF56112">
    <property type="entry name" value="Protein kinase-like (PK-like)"/>
    <property type="match status" value="1"/>
</dbReference>
<proteinExistence type="predicted"/>
<protein>
    <submittedName>
        <fullName evidence="2">Phosphotransferase enzyme family protein</fullName>
    </submittedName>
</protein>
<sequence>MDSFKPLEDWICDVTGAESIGPATPVQSLWSGYGQIVRIPLLKASVPTVIVKQVRPPQVGDQPGRHPRGWDTPVSHRRKLRSYAVESAFYARFADRCDDRCRVARCWGQTSDQDSLTLVLEDLDAAGFPLRLGRLDIDGVARGLAWLASFHGTFLHPADDASDFDGLWPIGTYWHLDTRPDEWRAMPEDDLKRQAAAIDQRLNESSFQTLVHGDAKVANMCFPADDRSAPAMVDFQYVGRGCGMKDVAYFLSSCVDESECQRNESTYLAIYFAALRAAVVRHHGDRFDLDALERQWRQLYPLAWADFVRFLEGWCPGHAKLTGYSRRMVHQALTSAKSPTSSDV</sequence>
<dbReference type="PANTHER" id="PTHR11012">
    <property type="entry name" value="PROTEIN KINASE-LIKE DOMAIN-CONTAINING"/>
    <property type="match status" value="1"/>
</dbReference>
<dbReference type="Proteomes" id="UP000317238">
    <property type="component" value="Unassembled WGS sequence"/>
</dbReference>
<comment type="caution">
    <text evidence="2">The sequence shown here is derived from an EMBL/GenBank/DDBJ whole genome shotgun (WGS) entry which is preliminary data.</text>
</comment>
<organism evidence="2 3">
    <name type="scientific">Crateriforma conspicua</name>
    <dbReference type="NCBI Taxonomy" id="2527996"/>
    <lineage>
        <taxon>Bacteria</taxon>
        <taxon>Pseudomonadati</taxon>
        <taxon>Planctomycetota</taxon>
        <taxon>Planctomycetia</taxon>
        <taxon>Planctomycetales</taxon>
        <taxon>Planctomycetaceae</taxon>
        <taxon>Crateriforma</taxon>
    </lineage>
</organism>
<dbReference type="SMART" id="SM00587">
    <property type="entry name" value="CHK"/>
    <property type="match status" value="1"/>
</dbReference>
<dbReference type="Pfam" id="PF02958">
    <property type="entry name" value="EcKL"/>
    <property type="match status" value="1"/>
</dbReference>
<accession>A0A5C5YCQ8</accession>
<evidence type="ECO:0000259" key="1">
    <source>
        <dbReference type="SMART" id="SM00587"/>
    </source>
</evidence>
<dbReference type="PANTHER" id="PTHR11012:SF30">
    <property type="entry name" value="PROTEIN KINASE-LIKE DOMAIN-CONTAINING"/>
    <property type="match status" value="1"/>
</dbReference>